<evidence type="ECO:0000313" key="2">
    <source>
        <dbReference type="EMBL" id="RAQ94985.1"/>
    </source>
</evidence>
<proteinExistence type="predicted"/>
<evidence type="ECO:0000256" key="1">
    <source>
        <dbReference type="SAM" id="Phobius"/>
    </source>
</evidence>
<evidence type="ECO:0000313" key="3">
    <source>
        <dbReference type="Proteomes" id="UP000248706"/>
    </source>
</evidence>
<keyword evidence="1" id="KW-0472">Membrane</keyword>
<keyword evidence="1" id="KW-1133">Transmembrane helix</keyword>
<comment type="caution">
    <text evidence="2">The sequence shown here is derived from an EMBL/GenBank/DDBJ whole genome shotgun (WGS) entry which is preliminary data.</text>
</comment>
<dbReference type="EMBL" id="MCIF01000002">
    <property type="protein sequence ID" value="RAQ94985.1"/>
    <property type="molecule type" value="Genomic_DNA"/>
</dbReference>
<organism evidence="2 3">
    <name type="scientific">Thermogemmatispora tikiterensis</name>
    <dbReference type="NCBI Taxonomy" id="1825093"/>
    <lineage>
        <taxon>Bacteria</taxon>
        <taxon>Bacillati</taxon>
        <taxon>Chloroflexota</taxon>
        <taxon>Ktedonobacteria</taxon>
        <taxon>Thermogemmatisporales</taxon>
        <taxon>Thermogemmatisporaceae</taxon>
        <taxon>Thermogemmatispora</taxon>
    </lineage>
</organism>
<accession>A0A328VLB0</accession>
<dbReference type="Proteomes" id="UP000248706">
    <property type="component" value="Unassembled WGS sequence"/>
</dbReference>
<keyword evidence="3" id="KW-1185">Reference proteome</keyword>
<protein>
    <submittedName>
        <fullName evidence="2">Uncharacterized protein</fullName>
    </submittedName>
</protein>
<reference evidence="2 3" key="1">
    <citation type="submission" date="2016-08" db="EMBL/GenBank/DDBJ databases">
        <title>Analysis of Carbohydrate Active Enzymes in Thermogemmatispora T81 Reveals Carbohydrate Degradation Ability.</title>
        <authorList>
            <person name="Tomazini A."/>
            <person name="Lal S."/>
            <person name="Stott M."/>
            <person name="Henrissat B."/>
            <person name="Polikarpov I."/>
            <person name="Sparling R."/>
            <person name="Levin D.B."/>
        </authorList>
    </citation>
    <scope>NUCLEOTIDE SEQUENCE [LARGE SCALE GENOMIC DNA]</scope>
    <source>
        <strain evidence="2 3">T81</strain>
    </source>
</reference>
<feature type="transmembrane region" description="Helical" evidence="1">
    <location>
        <begin position="12"/>
        <end position="32"/>
    </location>
</feature>
<keyword evidence="1" id="KW-0812">Transmembrane</keyword>
<dbReference type="AlphaFoldDB" id="A0A328VLB0"/>
<gene>
    <name evidence="2" type="ORF">A4R35_05515</name>
</gene>
<name>A0A328VLB0_9CHLR</name>
<sequence>MSKGVKPERQAGQVTVECMTSIPVILVALILLSLSIRKGLITAPLSARGEEYHRSEALWLLQRADL</sequence>